<accession>A0A832ZSZ4</accession>
<feature type="binding site" evidence="10">
    <location>
        <position position="40"/>
    </location>
    <ligand>
        <name>Mg(2+)</name>
        <dbReference type="ChEBI" id="CHEBI:18420"/>
    </ligand>
</feature>
<dbReference type="GO" id="GO:0000166">
    <property type="term" value="F:nucleotide binding"/>
    <property type="evidence" value="ECO:0007669"/>
    <property type="project" value="UniProtKB-KW"/>
</dbReference>
<organism evidence="12 13">
    <name type="scientific">Pyrodictium delaneyi</name>
    <dbReference type="NCBI Taxonomy" id="1273541"/>
    <lineage>
        <taxon>Archaea</taxon>
        <taxon>Thermoproteota</taxon>
        <taxon>Thermoprotei</taxon>
        <taxon>Desulfurococcales</taxon>
        <taxon>Pyrodictiaceae</taxon>
        <taxon>Pyrodictium</taxon>
    </lineage>
</organism>
<evidence type="ECO:0000259" key="11">
    <source>
        <dbReference type="Pfam" id="PF01931"/>
    </source>
</evidence>
<name>A0A832ZSZ4_9CREN</name>
<dbReference type="AlphaFoldDB" id="A0A832ZSZ4"/>
<evidence type="ECO:0000256" key="7">
    <source>
        <dbReference type="ARBA" id="ARBA00023211"/>
    </source>
</evidence>
<dbReference type="InterPro" id="IPR029001">
    <property type="entry name" value="ITPase-like_fam"/>
</dbReference>
<comment type="subunit">
    <text evidence="10">Homodimer.</text>
</comment>
<dbReference type="HAMAP" id="MF_00648">
    <property type="entry name" value="Non_canon_purine_NTPase_YjjX"/>
    <property type="match status" value="1"/>
</dbReference>
<dbReference type="InterPro" id="IPR026533">
    <property type="entry name" value="NTPase/PRRC1"/>
</dbReference>
<dbReference type="SUPFAM" id="SSF52972">
    <property type="entry name" value="ITPase-like"/>
    <property type="match status" value="1"/>
</dbReference>
<gene>
    <name evidence="12" type="primary">yjjX</name>
    <name evidence="12" type="ORF">EYH50_01590</name>
</gene>
<evidence type="ECO:0000313" key="12">
    <source>
        <dbReference type="EMBL" id="HIQ23725.1"/>
    </source>
</evidence>
<feature type="binding site" evidence="10">
    <location>
        <begin position="13"/>
        <end position="18"/>
    </location>
    <ligand>
        <name>substrate</name>
    </ligand>
</feature>
<comment type="cofactor">
    <cofactor evidence="1">
        <name>Mn(2+)</name>
        <dbReference type="ChEBI" id="CHEBI:29035"/>
    </cofactor>
</comment>
<dbReference type="EC" id="3.6.1.73" evidence="10"/>
<keyword evidence="2 10" id="KW-0479">Metal-binding</keyword>
<sequence length="211" mass="22179">MTTQQACLVAVGSTNPVKVNAVRRAIRLLCLADVQGVEVDSGVPPQPLGAHEIVLGAVNRAVNALRKLDADYGVGVEAGVVETGVEPLELQAAAIVDREGYVSVGLSQAFPLPRDWISELNNRVELGTIAARITGRKGIGEKLGLIGYLTAGLVTRTDLTYNAVVMALVPRLNPGLYKSLPRIGEVIEKLGRESRAYSQASPNSITAGGEG</sequence>
<comment type="catalytic activity">
    <reaction evidence="8 10">
        <text>ITP + H2O = IDP + phosphate + H(+)</text>
        <dbReference type="Rhea" id="RHEA:28330"/>
        <dbReference type="ChEBI" id="CHEBI:15377"/>
        <dbReference type="ChEBI" id="CHEBI:15378"/>
        <dbReference type="ChEBI" id="CHEBI:43474"/>
        <dbReference type="ChEBI" id="CHEBI:58280"/>
        <dbReference type="ChEBI" id="CHEBI:61402"/>
        <dbReference type="EC" id="3.6.1.73"/>
    </reaction>
</comment>
<keyword evidence="5 10" id="KW-0460">Magnesium</keyword>
<comment type="function">
    <text evidence="10">Phosphatase that hydrolyzes non-canonical purine nucleotides such as XTP and ITP to their respective diphosphate derivatives. Probably excludes non-canonical purines from DNA/RNA precursor pool, thus preventing their incorporation into DNA/RNA and avoiding chromosomal lesions.</text>
</comment>
<dbReference type="Pfam" id="PF01931">
    <property type="entry name" value="NTPase_I-T"/>
    <property type="match status" value="1"/>
</dbReference>
<evidence type="ECO:0000256" key="1">
    <source>
        <dbReference type="ARBA" id="ARBA00001936"/>
    </source>
</evidence>
<evidence type="ECO:0000256" key="4">
    <source>
        <dbReference type="ARBA" id="ARBA00022801"/>
    </source>
</evidence>
<protein>
    <recommendedName>
        <fullName evidence="10">Probable inosine/xanthosine triphosphatase</fullName>
        <shortName evidence="10">ITPase/XTPase</shortName>
        <ecNumber evidence="10">3.6.1.73</ecNumber>
    </recommendedName>
    <alternativeName>
        <fullName evidence="10">Non-canonical purine NTP phosphatase</fullName>
    </alternativeName>
    <alternativeName>
        <fullName evidence="10">Non-standard purine NTP phosphatase</fullName>
    </alternativeName>
    <alternativeName>
        <fullName evidence="10">Nucleoside-triphosphate phosphatase</fullName>
        <shortName evidence="10">NTPase</shortName>
    </alternativeName>
</protein>
<keyword evidence="4 10" id="KW-0378">Hydrolase</keyword>
<keyword evidence="3 10" id="KW-0547">Nucleotide-binding</keyword>
<evidence type="ECO:0000256" key="3">
    <source>
        <dbReference type="ARBA" id="ARBA00022741"/>
    </source>
</evidence>
<keyword evidence="7 10" id="KW-0464">Manganese</keyword>
<comment type="similarity">
    <text evidence="10">Belongs to the YjjX NTPase family.</text>
</comment>
<feature type="binding site" evidence="10">
    <location>
        <position position="69"/>
    </location>
    <ligand>
        <name>Mg(2+)</name>
        <dbReference type="ChEBI" id="CHEBI:18420"/>
    </ligand>
</feature>
<evidence type="ECO:0000256" key="10">
    <source>
        <dbReference type="HAMAP-Rule" id="MF_00648"/>
    </source>
</evidence>
<dbReference type="GO" id="GO:0009117">
    <property type="term" value="P:nucleotide metabolic process"/>
    <property type="evidence" value="ECO:0007669"/>
    <property type="project" value="UniProtKB-KW"/>
</dbReference>
<evidence type="ECO:0000256" key="6">
    <source>
        <dbReference type="ARBA" id="ARBA00023080"/>
    </source>
</evidence>
<reference evidence="12" key="1">
    <citation type="journal article" date="2020" name="ISME J.">
        <title>Gammaproteobacteria mediating utilization of methyl-, sulfur- and petroleum organic compounds in deep ocean hydrothermal plumes.</title>
        <authorList>
            <person name="Zhou Z."/>
            <person name="Liu Y."/>
            <person name="Pan J."/>
            <person name="Cron B.R."/>
            <person name="Toner B.M."/>
            <person name="Anantharaman K."/>
            <person name="Breier J.A."/>
            <person name="Dick G.J."/>
            <person name="Li M."/>
        </authorList>
    </citation>
    <scope>NUCLEOTIDE SEQUENCE</scope>
    <source>
        <strain evidence="12">SZUA-1523</strain>
    </source>
</reference>
<proteinExistence type="inferred from homology"/>
<evidence type="ECO:0000256" key="8">
    <source>
        <dbReference type="ARBA" id="ARBA00048174"/>
    </source>
</evidence>
<evidence type="ECO:0000313" key="13">
    <source>
        <dbReference type="Proteomes" id="UP000600071"/>
    </source>
</evidence>
<dbReference type="GO" id="GO:0006772">
    <property type="term" value="P:thiamine metabolic process"/>
    <property type="evidence" value="ECO:0007669"/>
    <property type="project" value="TreeGrafter"/>
</dbReference>
<dbReference type="InterPro" id="IPR002786">
    <property type="entry name" value="Non_canon_purine_NTPase"/>
</dbReference>
<dbReference type="Proteomes" id="UP000600071">
    <property type="component" value="Unassembled WGS sequence"/>
</dbReference>
<dbReference type="EMBL" id="DQVR01000036">
    <property type="protein sequence ID" value="HIQ23725.1"/>
    <property type="molecule type" value="Genomic_DNA"/>
</dbReference>
<dbReference type="PANTHER" id="PTHR34699:SF2">
    <property type="entry name" value="NON-CANONICAL PURINE NTP PHOSPHATASE_PRRC1 DOMAIN-CONTAINING PROTEIN"/>
    <property type="match status" value="1"/>
</dbReference>
<dbReference type="Gene3D" id="3.90.950.10">
    <property type="match status" value="1"/>
</dbReference>
<dbReference type="InterPro" id="IPR050299">
    <property type="entry name" value="YjjX_NTPase"/>
</dbReference>
<comment type="catalytic activity">
    <reaction evidence="9 10">
        <text>XTP + H2O = XDP + phosphate + H(+)</text>
        <dbReference type="Rhea" id="RHEA:28406"/>
        <dbReference type="ChEBI" id="CHEBI:15377"/>
        <dbReference type="ChEBI" id="CHEBI:15378"/>
        <dbReference type="ChEBI" id="CHEBI:43474"/>
        <dbReference type="ChEBI" id="CHEBI:59884"/>
        <dbReference type="ChEBI" id="CHEBI:61314"/>
        <dbReference type="EC" id="3.6.1.73"/>
    </reaction>
</comment>
<evidence type="ECO:0000256" key="9">
    <source>
        <dbReference type="ARBA" id="ARBA00048781"/>
    </source>
</evidence>
<feature type="domain" description="Non-canonical purine NTP phosphatase/PRRC1" evidence="11">
    <location>
        <begin position="12"/>
        <end position="172"/>
    </location>
</feature>
<dbReference type="FunFam" id="3.90.950.10:FF:000002">
    <property type="entry name" value="Inosine/xanthosine triphosphatase"/>
    <property type="match status" value="1"/>
</dbReference>
<dbReference type="NCBIfam" id="TIGR00258">
    <property type="entry name" value="inosine/xanthosine triphosphatase"/>
    <property type="match status" value="1"/>
</dbReference>
<comment type="cofactor">
    <cofactor evidence="10">
        <name>Mg(2+)</name>
        <dbReference type="ChEBI" id="CHEBI:18420"/>
    </cofactor>
    <cofactor evidence="10">
        <name>Mn(2+)</name>
        <dbReference type="ChEBI" id="CHEBI:29035"/>
    </cofactor>
    <text evidence="10">Binds 1 divalent metal cation per subunit; can use either Mg(2+) or Mn(2+).</text>
</comment>
<feature type="binding site" evidence="10">
    <location>
        <begin position="69"/>
        <end position="70"/>
    </location>
    <ligand>
        <name>substrate</name>
    </ligand>
</feature>
<dbReference type="GO" id="GO:0103023">
    <property type="term" value="F:ITPase activity"/>
    <property type="evidence" value="ECO:0007669"/>
    <property type="project" value="UniProtKB-EC"/>
</dbReference>
<dbReference type="GO" id="GO:0046872">
    <property type="term" value="F:metal ion binding"/>
    <property type="evidence" value="ECO:0007669"/>
    <property type="project" value="UniProtKB-KW"/>
</dbReference>
<evidence type="ECO:0000256" key="5">
    <source>
        <dbReference type="ARBA" id="ARBA00022842"/>
    </source>
</evidence>
<evidence type="ECO:0000256" key="2">
    <source>
        <dbReference type="ARBA" id="ARBA00022723"/>
    </source>
</evidence>
<keyword evidence="6 10" id="KW-0546">Nucleotide metabolism</keyword>
<comment type="caution">
    <text evidence="12">The sequence shown here is derived from an EMBL/GenBank/DDBJ whole genome shotgun (WGS) entry which is preliminary data.</text>
</comment>
<dbReference type="PANTHER" id="PTHR34699">
    <property type="match status" value="1"/>
</dbReference>